<evidence type="ECO:0000256" key="2">
    <source>
        <dbReference type="ARBA" id="ARBA00022723"/>
    </source>
</evidence>
<dbReference type="InterPro" id="IPR017941">
    <property type="entry name" value="Rieske_2Fe-2S"/>
</dbReference>
<feature type="domain" description="Rieske" evidence="6">
    <location>
        <begin position="6"/>
        <end position="112"/>
    </location>
</feature>
<dbReference type="OrthoDB" id="9800776at2"/>
<dbReference type="GO" id="GO:0051537">
    <property type="term" value="F:2 iron, 2 sulfur cluster binding"/>
    <property type="evidence" value="ECO:0007669"/>
    <property type="project" value="UniProtKB-KW"/>
</dbReference>
<dbReference type="InterPro" id="IPR044043">
    <property type="entry name" value="VanA_C_cat"/>
</dbReference>
<keyword evidence="4" id="KW-0408">Iron</keyword>
<reference evidence="7 8" key="1">
    <citation type="journal article" date="2018" name="Nat. Biotechnol.">
        <title>A standardized bacterial taxonomy based on genome phylogeny substantially revises the tree of life.</title>
        <authorList>
            <person name="Parks D.H."/>
            <person name="Chuvochina M."/>
            <person name="Waite D.W."/>
            <person name="Rinke C."/>
            <person name="Skarshewski A."/>
            <person name="Chaumeil P.A."/>
            <person name="Hugenholtz P."/>
        </authorList>
    </citation>
    <scope>NUCLEOTIDE SEQUENCE [LARGE SCALE GENOMIC DNA]</scope>
    <source>
        <strain evidence="7">UBA8781</strain>
    </source>
</reference>
<dbReference type="GO" id="GO:0016705">
    <property type="term" value="F:oxidoreductase activity, acting on paired donors, with incorporation or reduction of molecular oxygen"/>
    <property type="evidence" value="ECO:0007669"/>
    <property type="project" value="UniProtKB-ARBA"/>
</dbReference>
<protein>
    <submittedName>
        <fullName evidence="7">Aromatic ring-hydroxylating dioxygenase subunit alpha</fullName>
    </submittedName>
</protein>
<proteinExistence type="predicted"/>
<keyword evidence="3" id="KW-0560">Oxidoreductase</keyword>
<comment type="caution">
    <text evidence="7">The sequence shown here is derived from an EMBL/GenBank/DDBJ whole genome shotgun (WGS) entry which is preliminary data.</text>
</comment>
<dbReference type="Gene3D" id="3.90.380.10">
    <property type="entry name" value="Naphthalene 1,2-dioxygenase Alpha Subunit, Chain A, domain 1"/>
    <property type="match status" value="1"/>
</dbReference>
<evidence type="ECO:0000256" key="4">
    <source>
        <dbReference type="ARBA" id="ARBA00023004"/>
    </source>
</evidence>
<dbReference type="CDD" id="cd03469">
    <property type="entry name" value="Rieske_RO_Alpha_N"/>
    <property type="match status" value="1"/>
</dbReference>
<dbReference type="Pfam" id="PF19112">
    <property type="entry name" value="VanA_C"/>
    <property type="match status" value="1"/>
</dbReference>
<dbReference type="EMBL" id="DPBP01000017">
    <property type="protein sequence ID" value="HCE16894.1"/>
    <property type="molecule type" value="Genomic_DNA"/>
</dbReference>
<evidence type="ECO:0000313" key="8">
    <source>
        <dbReference type="Proteomes" id="UP000264141"/>
    </source>
</evidence>
<dbReference type="PANTHER" id="PTHR21266:SF59">
    <property type="entry name" value="BLR4922 PROTEIN"/>
    <property type="match status" value="1"/>
</dbReference>
<dbReference type="AlphaFoldDB" id="A0A3D1JEM7"/>
<dbReference type="STRING" id="229919.GCA_001050195_02163"/>
<accession>A0A3D1JEM7</accession>
<dbReference type="InterPro" id="IPR036922">
    <property type="entry name" value="Rieske_2Fe-2S_sf"/>
</dbReference>
<dbReference type="InterPro" id="IPR050584">
    <property type="entry name" value="Cholesterol_7-desaturase"/>
</dbReference>
<dbReference type="GO" id="GO:0051213">
    <property type="term" value="F:dioxygenase activity"/>
    <property type="evidence" value="ECO:0007669"/>
    <property type="project" value="UniProtKB-KW"/>
</dbReference>
<dbReference type="Gene3D" id="2.102.10.10">
    <property type="entry name" value="Rieske [2Fe-2S] iron-sulphur domain"/>
    <property type="match status" value="1"/>
</dbReference>
<keyword evidence="5" id="KW-0411">Iron-sulfur</keyword>
<keyword evidence="2" id="KW-0479">Metal-binding</keyword>
<name>A0A3D1JEM7_9CHLR</name>
<evidence type="ECO:0000256" key="1">
    <source>
        <dbReference type="ARBA" id="ARBA00022714"/>
    </source>
</evidence>
<sequence length="327" mass="38286">MIRNQWYVVLESNEVKAGRPVGVTRLGEKLVFWRRRDGKVVCLKDRCAHLGASLCQGKISPDDRLACPFHAFEYDASGQCQYIPSLGRNGIPPRAMRVDSYLTYEAHGLIWIFWGETEKAVRPPRFFDLDDGFTYAGYRDPWPVHYSRMVENQMDVMHLPHVHYNTIGRGHRVVVDGPLVTLEEDILRMWVYNRLDDGTPPRKPEELPAPNRPPFLEFIFPNIWQNRISDDMRIFVAFVPVDEENGILYLRYYQRIVRLPVLRTLFNWIGVIGSRYIANQDKRVVSRQVPKKTSLRNGEKFVQGDRIILAYRRRREELLRENGQLAD</sequence>
<evidence type="ECO:0000313" key="7">
    <source>
        <dbReference type="EMBL" id="HCE16894.1"/>
    </source>
</evidence>
<dbReference type="Pfam" id="PF00355">
    <property type="entry name" value="Rieske"/>
    <property type="match status" value="1"/>
</dbReference>
<gene>
    <name evidence="7" type="ORF">DEQ80_03450</name>
</gene>
<dbReference type="RefSeq" id="WP_062193452.1">
    <property type="nucleotide sequence ID" value="NZ_DF967965.1"/>
</dbReference>
<evidence type="ECO:0000259" key="6">
    <source>
        <dbReference type="PROSITE" id="PS51296"/>
    </source>
</evidence>
<evidence type="ECO:0000256" key="5">
    <source>
        <dbReference type="ARBA" id="ARBA00023014"/>
    </source>
</evidence>
<dbReference type="GO" id="GO:0046872">
    <property type="term" value="F:metal ion binding"/>
    <property type="evidence" value="ECO:0007669"/>
    <property type="project" value="UniProtKB-KW"/>
</dbReference>
<dbReference type="GO" id="GO:0004497">
    <property type="term" value="F:monooxygenase activity"/>
    <property type="evidence" value="ECO:0007669"/>
    <property type="project" value="UniProtKB-ARBA"/>
</dbReference>
<keyword evidence="7" id="KW-0223">Dioxygenase</keyword>
<dbReference type="SUPFAM" id="SSF55961">
    <property type="entry name" value="Bet v1-like"/>
    <property type="match status" value="1"/>
</dbReference>
<dbReference type="SUPFAM" id="SSF50022">
    <property type="entry name" value="ISP domain"/>
    <property type="match status" value="1"/>
</dbReference>
<organism evidence="7 8">
    <name type="scientific">Anaerolinea thermolimosa</name>
    <dbReference type="NCBI Taxonomy" id="229919"/>
    <lineage>
        <taxon>Bacteria</taxon>
        <taxon>Bacillati</taxon>
        <taxon>Chloroflexota</taxon>
        <taxon>Anaerolineae</taxon>
        <taxon>Anaerolineales</taxon>
        <taxon>Anaerolineaceae</taxon>
        <taxon>Anaerolinea</taxon>
    </lineage>
</organism>
<dbReference type="Proteomes" id="UP000264141">
    <property type="component" value="Unassembled WGS sequence"/>
</dbReference>
<evidence type="ECO:0000256" key="3">
    <source>
        <dbReference type="ARBA" id="ARBA00023002"/>
    </source>
</evidence>
<dbReference type="PANTHER" id="PTHR21266">
    <property type="entry name" value="IRON-SULFUR DOMAIN CONTAINING PROTEIN"/>
    <property type="match status" value="1"/>
</dbReference>
<dbReference type="PROSITE" id="PS51296">
    <property type="entry name" value="RIESKE"/>
    <property type="match status" value="1"/>
</dbReference>
<keyword evidence="1" id="KW-0001">2Fe-2S</keyword>